<dbReference type="RefSeq" id="WP_407339805.1">
    <property type="nucleotide sequence ID" value="NZ_CP136862.1"/>
</dbReference>
<feature type="domain" description="Aminoglycoside phosphotransferase" evidence="1">
    <location>
        <begin position="39"/>
        <end position="266"/>
    </location>
</feature>
<accession>A0ABZ0HT39</accession>
<sequence length="327" mass="36539">MQGWQGSETEANAESAREAASAFGFAPSIEMTSLCPYAPVYRIKAEGQDLVLKRTGYPRSSATAIANWLHALRDREADVVAPVPGYEPNPRVIHPFDKWSWVLYPFVEGRAYAQTPSDLRSSGRLLGQIHAKGADLGRGMFSLTGIPSPDQQKVATHLATSVDQLAQWRPDVVKMFQDKVAGHLESCRGLRPQARSLPCAAGSWDFKASNLVFSRNEAAILVDPDHAGRLPRVYDAACAALLFHCDLRPSPRTLWSANQWSEFYSGYSEHIVWLPEERAAWSEALAAAWLDEGLWLLAHFSEGWEREGERQYLVDLALVDFERFRLP</sequence>
<dbReference type="Gene3D" id="3.90.1200.10">
    <property type="match status" value="1"/>
</dbReference>
<organism evidence="2 3">
    <name type="scientific">Methylocapsa polymorpha</name>
    <dbReference type="NCBI Taxonomy" id="3080828"/>
    <lineage>
        <taxon>Bacteria</taxon>
        <taxon>Pseudomonadati</taxon>
        <taxon>Pseudomonadota</taxon>
        <taxon>Alphaproteobacteria</taxon>
        <taxon>Hyphomicrobiales</taxon>
        <taxon>Beijerinckiaceae</taxon>
        <taxon>Methylocapsa</taxon>
    </lineage>
</organism>
<dbReference type="InterPro" id="IPR011009">
    <property type="entry name" value="Kinase-like_dom_sf"/>
</dbReference>
<name>A0ABZ0HT39_9HYPH</name>
<dbReference type="EMBL" id="CP136862">
    <property type="protein sequence ID" value="WOJ90358.1"/>
    <property type="molecule type" value="Genomic_DNA"/>
</dbReference>
<proteinExistence type="predicted"/>
<dbReference type="Proteomes" id="UP001626536">
    <property type="component" value="Chromosome"/>
</dbReference>
<dbReference type="SUPFAM" id="SSF56112">
    <property type="entry name" value="Protein kinase-like (PK-like)"/>
    <property type="match status" value="1"/>
</dbReference>
<protein>
    <recommendedName>
        <fullName evidence="1">Aminoglycoside phosphotransferase domain-containing protein</fullName>
    </recommendedName>
</protein>
<keyword evidence="3" id="KW-1185">Reference proteome</keyword>
<reference evidence="2 3" key="1">
    <citation type="submission" date="2023-10" db="EMBL/GenBank/DDBJ databases">
        <title>Novel methanotroph of the genus Methylocapsa from a subarctic wetland.</title>
        <authorList>
            <person name="Belova S.E."/>
            <person name="Oshkin I.Y."/>
            <person name="Miroshnikov K."/>
            <person name="Dedysh S.N."/>
        </authorList>
    </citation>
    <scope>NUCLEOTIDE SEQUENCE [LARGE SCALE GENOMIC DNA]</scope>
    <source>
        <strain evidence="2 3">RX1</strain>
    </source>
</reference>
<gene>
    <name evidence="2" type="ORF">RZS28_03405</name>
</gene>
<evidence type="ECO:0000313" key="2">
    <source>
        <dbReference type="EMBL" id="WOJ90358.1"/>
    </source>
</evidence>
<dbReference type="Pfam" id="PF01636">
    <property type="entry name" value="APH"/>
    <property type="match status" value="1"/>
</dbReference>
<dbReference type="InterPro" id="IPR002575">
    <property type="entry name" value="Aminoglycoside_PTrfase"/>
</dbReference>
<evidence type="ECO:0000313" key="3">
    <source>
        <dbReference type="Proteomes" id="UP001626536"/>
    </source>
</evidence>
<evidence type="ECO:0000259" key="1">
    <source>
        <dbReference type="Pfam" id="PF01636"/>
    </source>
</evidence>